<dbReference type="Pfam" id="PF00407">
    <property type="entry name" value="Bet_v_1"/>
    <property type="match status" value="1"/>
</dbReference>
<dbReference type="PANTHER" id="PTHR31213">
    <property type="entry name" value="OS08G0374000 PROTEIN-RELATED"/>
    <property type="match status" value="1"/>
</dbReference>
<dbReference type="EMBL" id="OIVN01003358">
    <property type="protein sequence ID" value="SPD10723.1"/>
    <property type="molecule type" value="Genomic_DNA"/>
</dbReference>
<organism evidence="5">
    <name type="scientific">Fagus sylvatica</name>
    <name type="common">Beechnut</name>
    <dbReference type="NCBI Taxonomy" id="28930"/>
    <lineage>
        <taxon>Eukaryota</taxon>
        <taxon>Viridiplantae</taxon>
        <taxon>Streptophyta</taxon>
        <taxon>Embryophyta</taxon>
        <taxon>Tracheophyta</taxon>
        <taxon>Spermatophyta</taxon>
        <taxon>Magnoliopsida</taxon>
        <taxon>eudicotyledons</taxon>
        <taxon>Gunneridae</taxon>
        <taxon>Pentapetalae</taxon>
        <taxon>rosids</taxon>
        <taxon>fabids</taxon>
        <taxon>Fagales</taxon>
        <taxon>Fagaceae</taxon>
        <taxon>Fagus</taxon>
    </lineage>
</organism>
<evidence type="ECO:0000259" key="4">
    <source>
        <dbReference type="Pfam" id="PF00407"/>
    </source>
</evidence>
<dbReference type="GO" id="GO:0005634">
    <property type="term" value="C:nucleus"/>
    <property type="evidence" value="ECO:0007669"/>
    <property type="project" value="TreeGrafter"/>
</dbReference>
<dbReference type="InterPro" id="IPR000916">
    <property type="entry name" value="Bet_v_I/MLP"/>
</dbReference>
<accession>A0A2N9HG67</accession>
<dbReference type="FunFam" id="3.30.530.20:FF:000007">
    <property type="entry name" value="Major pollen allergen Bet v 1-A"/>
    <property type="match status" value="1"/>
</dbReference>
<name>A0A2N9HG67_FAGSY</name>
<comment type="similarity">
    <text evidence="1">Belongs to the BetVI family.</text>
</comment>
<dbReference type="PRINTS" id="PR00634">
    <property type="entry name" value="BETALLERGEN"/>
</dbReference>
<gene>
    <name evidence="5" type="ORF">FSB_LOCUS38605</name>
</gene>
<dbReference type="CDD" id="cd07816">
    <property type="entry name" value="Bet_v1-like"/>
    <property type="match status" value="1"/>
</dbReference>
<dbReference type="GO" id="GO:0005737">
    <property type="term" value="C:cytoplasm"/>
    <property type="evidence" value="ECO:0007669"/>
    <property type="project" value="TreeGrafter"/>
</dbReference>
<dbReference type="Gene3D" id="3.30.530.20">
    <property type="match status" value="2"/>
</dbReference>
<evidence type="ECO:0000256" key="2">
    <source>
        <dbReference type="ARBA" id="ARBA00022821"/>
    </source>
</evidence>
<dbReference type="PANTHER" id="PTHR31213:SF55">
    <property type="entry name" value="STRESS-INDUCED PROTEIN SAM22"/>
    <property type="match status" value="1"/>
</dbReference>
<keyword evidence="2" id="KW-0611">Plant defense</keyword>
<proteinExistence type="inferred from homology"/>
<sequence>MGVFTYESEVTSPIPPARLYKAFVLDADNLIPKILPHAIKSAEILEGNGGPGTIKKITFHEGYQFKFIKHKIDAIDKENYVYNYSVIEGSIFKSISKYHAKDDVEINEEQIKAGKEKASGLFKAVEGYLLANPEAYN</sequence>
<dbReference type="InterPro" id="IPR050279">
    <property type="entry name" value="Plant_def-hormone_signal"/>
</dbReference>
<evidence type="ECO:0000256" key="1">
    <source>
        <dbReference type="ARBA" id="ARBA00009744"/>
    </source>
</evidence>
<evidence type="ECO:0000313" key="5">
    <source>
        <dbReference type="EMBL" id="SPD10723.1"/>
    </source>
</evidence>
<feature type="domain" description="Bet v I/Major latex protein" evidence="4">
    <location>
        <begin position="1"/>
        <end position="104"/>
    </location>
</feature>
<dbReference type="GO" id="GO:0010427">
    <property type="term" value="F:abscisic acid binding"/>
    <property type="evidence" value="ECO:0007669"/>
    <property type="project" value="InterPro"/>
</dbReference>
<dbReference type="GO" id="GO:0004864">
    <property type="term" value="F:protein phosphatase inhibitor activity"/>
    <property type="evidence" value="ECO:0007669"/>
    <property type="project" value="InterPro"/>
</dbReference>
<dbReference type="GO" id="GO:0038023">
    <property type="term" value="F:signaling receptor activity"/>
    <property type="evidence" value="ECO:0007669"/>
    <property type="project" value="InterPro"/>
</dbReference>
<dbReference type="AlphaFoldDB" id="A0A2N9HG67"/>
<protein>
    <recommendedName>
        <fullName evidence="4">Bet v I/Major latex protein domain-containing protein</fullName>
    </recommendedName>
</protein>
<dbReference type="InterPro" id="IPR024949">
    <property type="entry name" value="Bet_v_I_allergen"/>
</dbReference>
<keyword evidence="3" id="KW-0568">Pathogenesis-related protein</keyword>
<dbReference type="GO" id="GO:0009738">
    <property type="term" value="P:abscisic acid-activated signaling pathway"/>
    <property type="evidence" value="ECO:0007669"/>
    <property type="project" value="InterPro"/>
</dbReference>
<dbReference type="GO" id="GO:0006952">
    <property type="term" value="P:defense response"/>
    <property type="evidence" value="ECO:0007669"/>
    <property type="project" value="UniProtKB-KW"/>
</dbReference>
<reference evidence="5" key="1">
    <citation type="submission" date="2018-02" db="EMBL/GenBank/DDBJ databases">
        <authorList>
            <person name="Cohen D.B."/>
            <person name="Kent A.D."/>
        </authorList>
    </citation>
    <scope>NUCLEOTIDE SEQUENCE</scope>
</reference>
<dbReference type="InterPro" id="IPR023393">
    <property type="entry name" value="START-like_dom_sf"/>
</dbReference>
<evidence type="ECO:0000256" key="3">
    <source>
        <dbReference type="ARBA" id="ARBA00023265"/>
    </source>
</evidence>
<dbReference type="SUPFAM" id="SSF55961">
    <property type="entry name" value="Bet v1-like"/>
    <property type="match status" value="1"/>
</dbReference>